<feature type="region of interest" description="Disordered" evidence="25">
    <location>
        <begin position="475"/>
        <end position="501"/>
    </location>
</feature>
<evidence type="ECO:0000259" key="27">
    <source>
        <dbReference type="PROSITE" id="PS50835"/>
    </source>
</evidence>
<evidence type="ECO:0000313" key="29">
    <source>
        <dbReference type="EMBL" id="GFT67978.1"/>
    </source>
</evidence>
<name>A0A8X6U2B5_NEPPI</name>
<sequence>VEIKPSKEEEQPEEVAEIKIKKKPKPEEKPEEVKIEIKPMKEEEKPEEITEIKIKKKPKPEEKPEEVKVEIKPMKEEEKPEEITEIKIKKKPKPEEKPEEVKVEIKPMKEEEKPEEVTEIKIKKKTKPEEKPEEVKVEIKPVKEEEKPDDVTKIKIKKKPKKEEEIEEVKVEMKSVKEEKPEEITEFTVKKVKEVPKEDSVSELIISRKTSIKEEKLAEIVTLKKKPKESQLDEMPSDVAEEFTVSVPKSEKASIAEIPQETVIEEKPVVEESKPDETDHKVVKLKKKPKKEEKMEEVDIVIEQKPKLEEKIEETVEKAVLKLKKKPKEEEKSEEVVEVSTVKLKKPSEEEKSPEVIEEEAVVKLKKKPKEEEEKPVDIVEKAVVKIKKKPQVKEQEEVTVARKLSLKTEKAEVTEISEHAVVTVKRKSSVKTVDHVESVITVSEKAPVKSIETVSETSTIRIVKEVEPQQAVIERKPSIKEATTGDIESEDVPQFSTEPLVTDKAKEEVVAKQLEKAELLPEVTVLKSEEKTEKIRLKKKPVIKEEKPAPTEKFEIPLKPEEPEKIEEETESFSVIIEPKPKEETVVEEAQVIIPQPEETKYTVEEQTVDLTVKKRVEIEEPKKLTPEISEVPETQEKVTLKRKPKKKEEPEPVSEKITITKKPEEKVEEIEEVTEIVKLTPKPEKREEVVEETTFKLTTQEVKEAKFQVQEEKVEMTVKKVVVEERKPQEEKPSEMVEEPVVEKVKLKRKPKAVEEPVVESIKIPEPTKPDVEEVEEVQQEFKIELPKKPEVKEEFEETSIKFSIPEKPEKPFTVQEETTEITIKKEVKPTEKEEVETTVVKKKRPKKSEPEKTEVVEFKIKPQETEQMPEVEEPVKEVFDIKMRPKEKEKPDVQETSELVVLEEEKPKPYSVSEEAAEVTVKKKVEVEEVTEKRIIKKKKTPKIQDTTEADFKITLEEKKPEEEAPKEVEEKFTIKTPKKPEKPAVTEEVEEVLKLEPQPEKEKYVVTEEAAEVTVKKEVIQEDVGEVKISRKKKPKDKEEDKPAVFKIPLEEEKPEETPRSEDVEEKFALKIPKKAPLEVIETVDEVVTIEEKIPAKEEVEEVKLTVKKEVVVEEKPETTVIKKKKPKPKVEKSESPVKETFAVPLPEKKESSPEDVSVEEKFTVVQKKPKEVKEEAVEESVKLTVEKKEVKEYKREEAEAEITVKKEVIKEESPKKEEVEITKKLKLKKKPEAKTPDKPVEETFAIPLKEEKPEQPKEEGPVEEAFSVKLQKKDKIEEIKTAEESFKLTVEKKEVKEYKREEAVAEITVKKEVVKEESPKKEEVEVTKKLKLKKKPETKTPEKTVEETFAIPLKEEKPEEPKEESPVEEAFSVKLQKKEKVEEVKTVEESFKLVVQEEKPKPKEEVAADETTVVLKPKEEDKPKPSVTEEEQKTTLKLKPKKKEEKKPQEETKETFKIPLKKEEPSEEKSVEETFAVSVPKKKKPVEEAEEAKVVIPVEKKKDYKVSEESAEVTVKKVVEEKEERVSIKKRKEEKKHEEVSEVFSITKKPEEVEDTEPSQFKVDLPKKPKLKPKETPEDEESFKLTVPGEPRKPEISEEHAEITVRKKAPVDEKPKTEEEQKVSIKKPKKKTEVVEKSMEETFTVRRKESIKDEETTKTEDVEETFAIKTKPKKKTPQVPSDEEESLSISLSSEKPEYKVEEVSEETKVTLGKTIEKETEVEEIVETVEYVAISSYISDKTDSITLVEGERVQVIEKTSQDYWFVRKVVTNEKGYVPPSVIQDSEKYDHYMKDTLSKKMEKLPVLRLPKPGEKLAAPKIVKKLTMVKVLDGQTVELSCQVSGNPRPTITWFKQTQIIKPSREFQIFYDDDNVTTLIIREVFPEDAGTYTVVAKNAAGFSSTSAELVVEASDHGTDTYPSSRLSLSRQSSLTDILEGVPPVFSEKPKDKEVDEGKPVELVCKVTGIPEPKITWLRNQKPLKESDRVEITTTSQDLEVTKGTVIIKKAKPEDAGTYEIIAENSEGKSVTSLILNVTGKPQKPKEEPPVFTQTYSDLTCTEKETVSLTVKVQGTPPPEVTWFKNGKEIKPSKNVKPTSNKNVHTLTLTDTKKPDSGDYKCVAKNPKGTVEHTAKITVQKTGVEFTEKLRDVEVKEREPSVFAVEVSQPDAQVTWHKDGELVKPNDRVKFVEDGCTRKLIIEDSNVNDEGEYTCVLGEKECTAELVVIELPPDFKGDMQDVTVATEQVAAFQVELTKGDARARWFKDDEEIEYSEHVMLKIDGKRQKLIIYNASFEDVGTYTCMVGNKKKSAKLKVEAPTVEFTAKLPDKMTVPQDTDASFTVELSRPDVPVKWLKNGQPVPEKEKDKFQFIKDRNVYKLIVQRAQKDDAAEYSCVAGNVKTTTKLQVQEAHAEFTLKMRDTIVRESDTATLLVEVTRETFEVRWMKDGQTLKPTERYVMEKEGCRRRLIIKDTSLDDKGMYTCVLEEKTCSSKLTVEAIPRVVSEKRHFKGKRGGNVTVDVEFVAQPPPKIEWLYKGKPISPDKKRTIENYGNKTVLTIKKLEDADVDNYTLKMSNKCGECKTDFIVSIIDKPKPPGVPTASEIGNDSLTLSWKVPESDGGSPITNYIIEFHDRNTLRWSTYNEKFTIEQPFTKVTNLKQGEEYMFRVIAVNEVGKSDPSPGTKYIPVQEPKAGEPPAVVEHLQPVTSGLKKPAKMSCRISGQPPPTIKWLKNGKELIILKNVKTTYENQVATMEILETTTKSAGTYTCKATNNLGTVETTNELKIQEPPSVKYEENMKNVRLKSYSEYILDVKVFGHPAPEIVWLKNGKVLESTKHTLVQLREDSTAITIRSVENTDSGTYTLQLTNPAGTVKHDFKLFVLDKPLPPEGPIAFHKIDKTSVTIGWQPPSIGASEVISYIVERCEVRRKVWIEVTTVTSDVLTQEIHDLSEGIEYAFRVIATNEYGRSDPLTSDPVTPKSLFDKPHAPKGPFTTSNMTETSFTLSWLAPDNDGGSPILEYIVERKEATRKAWQRVATTDGKSLSMEVTGLKKETPYHFRVCCRNEVGHSPYFAPEETITTGLKISPPSSPVGPLNVSNMTNKTLTLSWKPPENNGGAELTAYIVEKRESNKKAWNRLETLQPHIRSYTVHNLTHTKEYHFRVFAENPAGLSPPLETDKPIKLTSTAVRPSPPTGPLEKVITGPSSVLLAWGRPEKDGGSPILGYTVALRNVRRIMWMEVGQTDGETQRIQIKDLQEGSEYMVRIMARNEVGISDPLEPEEPVRVIRPAGFKESEKPELDDKTISVSFSTETSSSWIREANVEPLLRSYTKHILAGRNEYFFRIWHLAETLSK</sequence>
<evidence type="ECO:0000256" key="8">
    <source>
        <dbReference type="ARBA" id="ARBA00022527"/>
    </source>
</evidence>
<dbReference type="EMBL" id="BMAW01020412">
    <property type="protein sequence ID" value="GFT67978.1"/>
    <property type="molecule type" value="Genomic_DNA"/>
</dbReference>
<feature type="compositionally biased region" description="Basic and acidic residues" evidence="25">
    <location>
        <begin position="1398"/>
        <end position="1411"/>
    </location>
</feature>
<feature type="compositionally biased region" description="Basic and acidic residues" evidence="25">
    <location>
        <begin position="1235"/>
        <end position="1246"/>
    </location>
</feature>
<dbReference type="SMART" id="SM00409">
    <property type="entry name" value="IG"/>
    <property type="match status" value="10"/>
</dbReference>
<dbReference type="GO" id="GO:0030154">
    <property type="term" value="P:cell differentiation"/>
    <property type="evidence" value="ECO:0007669"/>
    <property type="project" value="UniProtKB-ARBA"/>
</dbReference>
<dbReference type="SMART" id="SM00408">
    <property type="entry name" value="IGc2"/>
    <property type="match status" value="10"/>
</dbReference>
<accession>A0A8X6U2B5</accession>
<keyword evidence="30" id="KW-1185">Reference proteome</keyword>
<keyword evidence="13" id="KW-0418">Kinase</keyword>
<dbReference type="PROSITE" id="PS50853">
    <property type="entry name" value="FN3"/>
    <property type="match status" value="5"/>
</dbReference>
<gene>
    <name evidence="29" type="primary">sls</name>
    <name evidence="29" type="ORF">NPIL_385611</name>
</gene>
<dbReference type="GO" id="GO:0040017">
    <property type="term" value="P:positive regulation of locomotion"/>
    <property type="evidence" value="ECO:0007669"/>
    <property type="project" value="UniProtKB-ARBA"/>
</dbReference>
<evidence type="ECO:0000256" key="21">
    <source>
        <dbReference type="ARBA" id="ARBA00047899"/>
    </source>
</evidence>
<feature type="domain" description="Fibronectin type-III" evidence="28">
    <location>
        <begin position="3092"/>
        <end position="3188"/>
    </location>
</feature>
<dbReference type="GO" id="GO:0005634">
    <property type="term" value="C:nucleus"/>
    <property type="evidence" value="ECO:0007669"/>
    <property type="project" value="UniProtKB-SubCell"/>
</dbReference>
<feature type="domain" description="Ig-like" evidence="27">
    <location>
        <begin position="2699"/>
        <end position="2787"/>
    </location>
</feature>
<feature type="domain" description="Ig-like" evidence="27">
    <location>
        <begin position="2144"/>
        <end position="2215"/>
    </location>
</feature>
<feature type="compositionally biased region" description="Basic and acidic residues" evidence="25">
    <location>
        <begin position="1358"/>
        <end position="1370"/>
    </location>
</feature>
<dbReference type="InterPro" id="IPR013783">
    <property type="entry name" value="Ig-like_fold"/>
</dbReference>
<evidence type="ECO:0000256" key="22">
    <source>
        <dbReference type="ARBA" id="ARBA00048679"/>
    </source>
</evidence>
<dbReference type="GO" id="GO:0005516">
    <property type="term" value="F:calmodulin binding"/>
    <property type="evidence" value="ECO:0007669"/>
    <property type="project" value="UniProtKB-KW"/>
</dbReference>
<evidence type="ECO:0000256" key="15">
    <source>
        <dbReference type="ARBA" id="ARBA00022840"/>
    </source>
</evidence>
<dbReference type="SUPFAM" id="SSF50044">
    <property type="entry name" value="SH3-domain"/>
    <property type="match status" value="1"/>
</dbReference>
<dbReference type="InterPro" id="IPR003598">
    <property type="entry name" value="Ig_sub2"/>
</dbReference>
<dbReference type="SUPFAM" id="SSF48726">
    <property type="entry name" value="Immunoglobulin"/>
    <property type="match status" value="10"/>
</dbReference>
<dbReference type="InterPro" id="IPR003961">
    <property type="entry name" value="FN3_dom"/>
</dbReference>
<feature type="region of interest" description="Disordered" evidence="25">
    <location>
        <begin position="1127"/>
        <end position="1165"/>
    </location>
</feature>
<evidence type="ECO:0000256" key="11">
    <source>
        <dbReference type="ARBA" id="ARBA00022737"/>
    </source>
</evidence>
<feature type="domain" description="Ig-like" evidence="27">
    <location>
        <begin position="2233"/>
        <end position="2316"/>
    </location>
</feature>
<dbReference type="SMART" id="SM00060">
    <property type="entry name" value="FN3"/>
    <property type="match status" value="5"/>
</dbReference>
<feature type="compositionally biased region" description="Basic and acidic residues" evidence="25">
    <location>
        <begin position="825"/>
        <end position="835"/>
    </location>
</feature>
<evidence type="ECO:0000256" key="13">
    <source>
        <dbReference type="ARBA" id="ARBA00022777"/>
    </source>
</evidence>
<dbReference type="Pfam" id="PF00041">
    <property type="entry name" value="fn3"/>
    <property type="match status" value="5"/>
</dbReference>
<evidence type="ECO:0000256" key="4">
    <source>
        <dbReference type="ARBA" id="ARBA00006692"/>
    </source>
</evidence>
<feature type="compositionally biased region" description="Basic and acidic residues" evidence="25">
    <location>
        <begin position="1340"/>
        <end position="1351"/>
    </location>
</feature>
<feature type="domain" description="Ig-like" evidence="27">
    <location>
        <begin position="2414"/>
        <end position="2497"/>
    </location>
</feature>
<dbReference type="FunFam" id="2.60.40.10:FF:000425">
    <property type="entry name" value="Myosin light chain kinase"/>
    <property type="match status" value="2"/>
</dbReference>
<feature type="compositionally biased region" description="Basic and acidic residues" evidence="25">
    <location>
        <begin position="25"/>
        <end position="116"/>
    </location>
</feature>
<feature type="compositionally biased region" description="Basic and acidic residues" evidence="25">
    <location>
        <begin position="1595"/>
        <end position="1628"/>
    </location>
</feature>
<evidence type="ECO:0000256" key="1">
    <source>
        <dbReference type="ARBA" id="ARBA00001946"/>
    </source>
</evidence>
<feature type="compositionally biased region" description="Basic and acidic residues" evidence="25">
    <location>
        <begin position="1447"/>
        <end position="1477"/>
    </location>
</feature>
<comment type="cofactor">
    <cofactor evidence="1">
        <name>Mg(2+)</name>
        <dbReference type="ChEBI" id="CHEBI:18420"/>
    </cofactor>
</comment>
<keyword evidence="18" id="KW-1015">Disulfide bond</keyword>
<evidence type="ECO:0000259" key="26">
    <source>
        <dbReference type="PROSITE" id="PS50002"/>
    </source>
</evidence>
<feature type="region of interest" description="Disordered" evidence="25">
    <location>
        <begin position="1398"/>
        <end position="1496"/>
    </location>
</feature>
<feature type="region of interest" description="Disordered" evidence="25">
    <location>
        <begin position="1"/>
        <end position="116"/>
    </location>
</feature>
<keyword evidence="7" id="KW-0963">Cytoplasm</keyword>
<dbReference type="InterPro" id="IPR003599">
    <property type="entry name" value="Ig_sub"/>
</dbReference>
<evidence type="ECO:0000256" key="18">
    <source>
        <dbReference type="ARBA" id="ARBA00023157"/>
    </source>
</evidence>
<dbReference type="FunFam" id="2.60.40.10:FF:000003">
    <property type="entry name" value="Titin isoform E"/>
    <property type="match status" value="1"/>
</dbReference>
<evidence type="ECO:0000256" key="25">
    <source>
        <dbReference type="SAM" id="MobiDB-lite"/>
    </source>
</evidence>
<evidence type="ECO:0000256" key="9">
    <source>
        <dbReference type="ARBA" id="ARBA00022679"/>
    </source>
</evidence>
<dbReference type="InterPro" id="IPR001452">
    <property type="entry name" value="SH3_domain"/>
</dbReference>
<dbReference type="CDD" id="cd00063">
    <property type="entry name" value="FN3"/>
    <property type="match status" value="5"/>
</dbReference>
<dbReference type="GO" id="GO:0046872">
    <property type="term" value="F:metal ion binding"/>
    <property type="evidence" value="ECO:0007669"/>
    <property type="project" value="UniProtKB-KW"/>
</dbReference>
<evidence type="ECO:0000256" key="14">
    <source>
        <dbReference type="ARBA" id="ARBA00022837"/>
    </source>
</evidence>
<dbReference type="GO" id="GO:0009888">
    <property type="term" value="P:tissue development"/>
    <property type="evidence" value="ECO:0007669"/>
    <property type="project" value="UniProtKB-ARBA"/>
</dbReference>
<feature type="domain" description="Fibronectin type-III" evidence="28">
    <location>
        <begin position="2889"/>
        <end position="2983"/>
    </location>
</feature>
<dbReference type="CDD" id="cd00096">
    <property type="entry name" value="Ig"/>
    <property type="match status" value="2"/>
</dbReference>
<dbReference type="GO" id="GO:0005198">
    <property type="term" value="F:structural molecule activity"/>
    <property type="evidence" value="ECO:0007669"/>
    <property type="project" value="UniProtKB-ARBA"/>
</dbReference>
<feature type="domain" description="SH3" evidence="26">
    <location>
        <begin position="1730"/>
        <end position="1791"/>
    </location>
</feature>
<feature type="compositionally biased region" description="Basic and acidic residues" evidence="25">
    <location>
        <begin position="1636"/>
        <end position="1665"/>
    </location>
</feature>
<dbReference type="Proteomes" id="UP000887013">
    <property type="component" value="Unassembled WGS sequence"/>
</dbReference>
<dbReference type="InterPro" id="IPR050964">
    <property type="entry name" value="Striated_Muscle_Regulatory"/>
</dbReference>
<dbReference type="Pfam" id="PF07653">
    <property type="entry name" value="SH3_2"/>
    <property type="match status" value="1"/>
</dbReference>
<evidence type="ECO:0000256" key="6">
    <source>
        <dbReference type="ARBA" id="ARBA00022443"/>
    </source>
</evidence>
<feature type="region of interest" description="Disordered" evidence="25">
    <location>
        <begin position="228"/>
        <end position="288"/>
    </location>
</feature>
<organism evidence="29 30">
    <name type="scientific">Nephila pilipes</name>
    <name type="common">Giant wood spider</name>
    <name type="synonym">Nephila maculata</name>
    <dbReference type="NCBI Taxonomy" id="299642"/>
    <lineage>
        <taxon>Eukaryota</taxon>
        <taxon>Metazoa</taxon>
        <taxon>Ecdysozoa</taxon>
        <taxon>Arthropoda</taxon>
        <taxon>Chelicerata</taxon>
        <taxon>Arachnida</taxon>
        <taxon>Araneae</taxon>
        <taxon>Araneomorphae</taxon>
        <taxon>Entelegynae</taxon>
        <taxon>Araneoidea</taxon>
        <taxon>Nephilidae</taxon>
        <taxon>Nephila</taxon>
    </lineage>
</organism>
<dbReference type="CDD" id="cd11856">
    <property type="entry name" value="SH3_p47phox_like"/>
    <property type="match status" value="1"/>
</dbReference>
<keyword evidence="17" id="KW-0112">Calmodulin-binding</keyword>
<feature type="region of interest" description="Disordered" evidence="25">
    <location>
        <begin position="1032"/>
        <end position="1069"/>
    </location>
</feature>
<evidence type="ECO:0000313" key="30">
    <source>
        <dbReference type="Proteomes" id="UP000887013"/>
    </source>
</evidence>
<dbReference type="GO" id="GO:0005524">
    <property type="term" value="F:ATP binding"/>
    <property type="evidence" value="ECO:0007669"/>
    <property type="project" value="UniProtKB-KW"/>
</dbReference>
<keyword evidence="9" id="KW-0808">Transferase</keyword>
<evidence type="ECO:0000256" key="5">
    <source>
        <dbReference type="ARBA" id="ARBA00012513"/>
    </source>
</evidence>
<dbReference type="Pfam" id="PF07679">
    <property type="entry name" value="I-set"/>
    <property type="match status" value="10"/>
</dbReference>
<feature type="region of interest" description="Disordered" evidence="25">
    <location>
        <begin position="547"/>
        <end position="582"/>
    </location>
</feature>
<feature type="domain" description="Fibronectin type-III" evidence="28">
    <location>
        <begin position="2597"/>
        <end position="2693"/>
    </location>
</feature>
<feature type="compositionally biased region" description="Basic and acidic residues" evidence="25">
    <location>
        <begin position="1569"/>
        <end position="1581"/>
    </location>
</feature>
<keyword evidence="12" id="KW-0547">Nucleotide-binding</keyword>
<evidence type="ECO:0000259" key="28">
    <source>
        <dbReference type="PROSITE" id="PS50853"/>
    </source>
</evidence>
<keyword evidence="8" id="KW-0723">Serine/threonine-protein kinase</keyword>
<feature type="non-terminal residue" evidence="29">
    <location>
        <position position="3354"/>
    </location>
</feature>
<dbReference type="InterPro" id="IPR036028">
    <property type="entry name" value="SH3-like_dom_sf"/>
</dbReference>
<evidence type="ECO:0000256" key="19">
    <source>
        <dbReference type="ARBA" id="ARBA00023242"/>
    </source>
</evidence>
<dbReference type="InterPro" id="IPR013098">
    <property type="entry name" value="Ig_I-set"/>
</dbReference>
<dbReference type="EC" id="2.7.11.1" evidence="5"/>
<comment type="similarity">
    <text evidence="4">Belongs to the protein kinase superfamily. CAMK Ser/Thr protein kinase family.</text>
</comment>
<feature type="domain" description="Ig-like" evidence="27">
    <location>
        <begin position="1944"/>
        <end position="2032"/>
    </location>
</feature>
<protein>
    <recommendedName>
        <fullName evidence="23">Titin</fullName>
        <ecNumber evidence="5">2.7.11.1</ecNumber>
    </recommendedName>
</protein>
<dbReference type="SUPFAM" id="SSF49265">
    <property type="entry name" value="Fibronectin type III"/>
    <property type="match status" value="3"/>
</dbReference>
<evidence type="ECO:0000256" key="24">
    <source>
        <dbReference type="PROSITE-ProRule" id="PRU00192"/>
    </source>
</evidence>
<feature type="region of interest" description="Disordered" evidence="25">
    <location>
        <begin position="1531"/>
        <end position="1698"/>
    </location>
</feature>
<feature type="region of interest" description="Disordered" evidence="25">
    <location>
        <begin position="1234"/>
        <end position="1269"/>
    </location>
</feature>
<dbReference type="OrthoDB" id="6426021at2759"/>
<feature type="compositionally biased region" description="Basic and acidic residues" evidence="25">
    <location>
        <begin position="1040"/>
        <end position="1069"/>
    </location>
</feature>
<dbReference type="GO" id="GO:0004674">
    <property type="term" value="F:protein serine/threonine kinase activity"/>
    <property type="evidence" value="ECO:0007669"/>
    <property type="project" value="UniProtKB-KW"/>
</dbReference>
<keyword evidence="14" id="KW-0106">Calcium</keyword>
<feature type="domain" description="Ig-like" evidence="27">
    <location>
        <begin position="2502"/>
        <end position="2590"/>
    </location>
</feature>
<dbReference type="PROSITE" id="PS50002">
    <property type="entry name" value="SH3"/>
    <property type="match status" value="1"/>
</dbReference>
<dbReference type="InterPro" id="IPR007110">
    <property type="entry name" value="Ig-like_dom"/>
</dbReference>
<dbReference type="PROSITE" id="PS50835">
    <property type="entry name" value="IG_LIKE"/>
    <property type="match status" value="10"/>
</dbReference>
<dbReference type="GO" id="GO:0060298">
    <property type="term" value="P:positive regulation of sarcomere organization"/>
    <property type="evidence" value="ECO:0007669"/>
    <property type="project" value="UniProtKB-ARBA"/>
</dbReference>
<dbReference type="InterPro" id="IPR036179">
    <property type="entry name" value="Ig-like_dom_sf"/>
</dbReference>
<evidence type="ECO:0000256" key="2">
    <source>
        <dbReference type="ARBA" id="ARBA00004123"/>
    </source>
</evidence>
<proteinExistence type="inferred from homology"/>
<evidence type="ECO:0000256" key="12">
    <source>
        <dbReference type="ARBA" id="ARBA00022741"/>
    </source>
</evidence>
<evidence type="ECO:0000256" key="16">
    <source>
        <dbReference type="ARBA" id="ARBA00022842"/>
    </source>
</evidence>
<feature type="compositionally biased region" description="Basic and acidic residues" evidence="25">
    <location>
        <begin position="1151"/>
        <end position="1165"/>
    </location>
</feature>
<feature type="domain" description="Fibronectin type-III" evidence="28">
    <location>
        <begin position="3193"/>
        <end position="3290"/>
    </location>
</feature>
<comment type="subcellular location">
    <subcellularLocation>
        <location evidence="3">Cytoplasm</location>
        <location evidence="3">Myofibril</location>
        <location evidence="3">Sarcomere</location>
    </subcellularLocation>
    <subcellularLocation>
        <location evidence="2">Nucleus</location>
    </subcellularLocation>
</comment>
<feature type="region of interest" description="Disordered" evidence="25">
    <location>
        <begin position="959"/>
        <end position="990"/>
    </location>
</feature>
<dbReference type="FunFam" id="2.60.40.10:FF:000031">
    <property type="entry name" value="Myosin-binding protein C, slow type"/>
    <property type="match status" value="2"/>
</dbReference>
<dbReference type="FunFam" id="2.60.40.10:FF:000147">
    <property type="entry name" value="Myosin light chain kinase"/>
    <property type="match status" value="1"/>
</dbReference>
<feature type="region of interest" description="Disordered" evidence="25">
    <location>
        <begin position="623"/>
        <end position="662"/>
    </location>
</feature>
<feature type="region of interest" description="Disordered" evidence="25">
    <location>
        <begin position="1339"/>
        <end position="1377"/>
    </location>
</feature>
<evidence type="ECO:0000256" key="17">
    <source>
        <dbReference type="ARBA" id="ARBA00022860"/>
    </source>
</evidence>
<feature type="compositionally biased region" description="Basic and acidic residues" evidence="25">
    <location>
        <begin position="876"/>
        <end position="896"/>
    </location>
</feature>
<feature type="domain" description="Ig-like" evidence="27">
    <location>
        <begin position="2792"/>
        <end position="2882"/>
    </location>
</feature>
<dbReference type="PRINTS" id="PR00014">
    <property type="entry name" value="FNTYPEIII"/>
</dbReference>
<keyword evidence="20" id="KW-0393">Immunoglobulin domain</keyword>
<keyword evidence="6 24" id="KW-0728">SH3 domain</keyword>
<evidence type="ECO:0000256" key="3">
    <source>
        <dbReference type="ARBA" id="ARBA00004204"/>
    </source>
</evidence>
<comment type="catalytic activity">
    <reaction evidence="22">
        <text>L-seryl-[protein] + ATP = O-phospho-L-seryl-[protein] + ADP + H(+)</text>
        <dbReference type="Rhea" id="RHEA:17989"/>
        <dbReference type="Rhea" id="RHEA-COMP:9863"/>
        <dbReference type="Rhea" id="RHEA-COMP:11604"/>
        <dbReference type="ChEBI" id="CHEBI:15378"/>
        <dbReference type="ChEBI" id="CHEBI:29999"/>
        <dbReference type="ChEBI" id="CHEBI:30616"/>
        <dbReference type="ChEBI" id="CHEBI:83421"/>
        <dbReference type="ChEBI" id="CHEBI:456216"/>
        <dbReference type="EC" id="2.7.11.1"/>
    </reaction>
</comment>
<dbReference type="Gene3D" id="2.30.30.40">
    <property type="entry name" value="SH3 Domains"/>
    <property type="match status" value="1"/>
</dbReference>
<feature type="domain" description="Ig-like" evidence="27">
    <location>
        <begin position="2320"/>
        <end position="2408"/>
    </location>
</feature>
<feature type="domain" description="Ig-like" evidence="27">
    <location>
        <begin position="1822"/>
        <end position="1911"/>
    </location>
</feature>
<feature type="compositionally biased region" description="Basic and acidic residues" evidence="25">
    <location>
        <begin position="1133"/>
        <end position="1142"/>
    </location>
</feature>
<dbReference type="PANTHER" id="PTHR13817">
    <property type="entry name" value="TITIN"/>
    <property type="match status" value="1"/>
</dbReference>
<dbReference type="InterPro" id="IPR036116">
    <property type="entry name" value="FN3_sf"/>
</dbReference>
<dbReference type="FunFam" id="2.60.40.10:FF:000056">
    <property type="entry name" value="twitchin isoform X4"/>
    <property type="match status" value="2"/>
</dbReference>
<evidence type="ECO:0000256" key="7">
    <source>
        <dbReference type="ARBA" id="ARBA00022490"/>
    </source>
</evidence>
<feature type="compositionally biased region" description="Basic and acidic residues" evidence="25">
    <location>
        <begin position="1253"/>
        <end position="1265"/>
    </location>
</feature>
<dbReference type="GO" id="GO:0007517">
    <property type="term" value="P:muscle organ development"/>
    <property type="evidence" value="ECO:0007669"/>
    <property type="project" value="UniProtKB-ARBA"/>
</dbReference>
<evidence type="ECO:0000256" key="20">
    <source>
        <dbReference type="ARBA" id="ARBA00023319"/>
    </source>
</evidence>
<feature type="region of interest" description="Disordered" evidence="25">
    <location>
        <begin position="800"/>
        <end position="917"/>
    </location>
</feature>
<evidence type="ECO:0000256" key="23">
    <source>
        <dbReference type="ARBA" id="ARBA00073138"/>
    </source>
</evidence>
<dbReference type="GO" id="GO:0009653">
    <property type="term" value="P:anatomical structure morphogenesis"/>
    <property type="evidence" value="ECO:0007669"/>
    <property type="project" value="UniProtKB-ARBA"/>
</dbReference>
<comment type="caution">
    <text evidence="29">The sequence shown here is derived from an EMBL/GenBank/DDBJ whole genome shotgun (WGS) entry which is preliminary data.</text>
</comment>
<keyword evidence="10" id="KW-0479">Metal-binding</keyword>
<dbReference type="FunFam" id="2.60.40.10:FF:000107">
    <property type="entry name" value="Myosin, light chain kinase a"/>
    <property type="match status" value="1"/>
</dbReference>
<evidence type="ECO:0000256" key="10">
    <source>
        <dbReference type="ARBA" id="ARBA00022723"/>
    </source>
</evidence>
<keyword evidence="19" id="KW-0539">Nucleus</keyword>
<feature type="domain" description="Fibronectin type-III" evidence="28">
    <location>
        <begin position="2990"/>
        <end position="3085"/>
    </location>
</feature>
<comment type="catalytic activity">
    <reaction evidence="21">
        <text>L-threonyl-[protein] + ATP = O-phospho-L-threonyl-[protein] + ADP + H(+)</text>
        <dbReference type="Rhea" id="RHEA:46608"/>
        <dbReference type="Rhea" id="RHEA-COMP:11060"/>
        <dbReference type="Rhea" id="RHEA-COMP:11605"/>
        <dbReference type="ChEBI" id="CHEBI:15378"/>
        <dbReference type="ChEBI" id="CHEBI:30013"/>
        <dbReference type="ChEBI" id="CHEBI:30616"/>
        <dbReference type="ChEBI" id="CHEBI:61977"/>
        <dbReference type="ChEBI" id="CHEBI:456216"/>
        <dbReference type="EC" id="2.7.11.1"/>
    </reaction>
</comment>
<dbReference type="FunFam" id="2.60.40.10:FF:000050">
    <property type="entry name" value="Titin isoform B"/>
    <property type="match status" value="4"/>
</dbReference>
<feature type="compositionally biased region" description="Basic and acidic residues" evidence="25">
    <location>
        <begin position="547"/>
        <end position="564"/>
    </location>
</feature>
<keyword evidence="15" id="KW-0067">ATP-binding</keyword>
<keyword evidence="11" id="KW-0677">Repeat</keyword>
<dbReference type="GO" id="GO:0045989">
    <property type="term" value="P:positive regulation of striated muscle contraction"/>
    <property type="evidence" value="ECO:0007669"/>
    <property type="project" value="UniProtKB-ARBA"/>
</dbReference>
<dbReference type="GO" id="GO:0030018">
    <property type="term" value="C:Z disc"/>
    <property type="evidence" value="ECO:0007669"/>
    <property type="project" value="UniProtKB-ARBA"/>
</dbReference>
<reference evidence="29" key="1">
    <citation type="submission" date="2020-08" db="EMBL/GenBank/DDBJ databases">
        <title>Multicomponent nature underlies the extraordinary mechanical properties of spider dragline silk.</title>
        <authorList>
            <person name="Kono N."/>
            <person name="Nakamura H."/>
            <person name="Mori M."/>
            <person name="Yoshida Y."/>
            <person name="Ohtoshi R."/>
            <person name="Malay A.D."/>
            <person name="Moran D.A.P."/>
            <person name="Tomita M."/>
            <person name="Numata K."/>
            <person name="Arakawa K."/>
        </authorList>
    </citation>
    <scope>NUCLEOTIDE SEQUENCE</scope>
</reference>
<feature type="domain" description="Ig-like" evidence="27">
    <location>
        <begin position="2049"/>
        <end position="2138"/>
    </location>
</feature>
<keyword evidence="16" id="KW-0460">Magnesium</keyword>
<dbReference type="PANTHER" id="PTHR13817:SF151">
    <property type="entry name" value="TITIN"/>
    <property type="match status" value="1"/>
</dbReference>
<dbReference type="Gene3D" id="2.60.40.10">
    <property type="entry name" value="Immunoglobulins"/>
    <property type="match status" value="15"/>
</dbReference>
<feature type="compositionally biased region" description="Basic and acidic residues" evidence="25">
    <location>
        <begin position="850"/>
        <end position="867"/>
    </location>
</feature>
<feature type="compositionally biased region" description="Basic and acidic residues" evidence="25">
    <location>
        <begin position="264"/>
        <end position="282"/>
    </location>
</feature>
<dbReference type="SMART" id="SM00326">
    <property type="entry name" value="SH3"/>
    <property type="match status" value="1"/>
</dbReference>